<keyword evidence="11" id="KW-1185">Reference proteome</keyword>
<dbReference type="Proteomes" id="UP000033140">
    <property type="component" value="Unassembled WGS sequence"/>
</dbReference>
<feature type="transmembrane region" description="Helical" evidence="8">
    <location>
        <begin position="455"/>
        <end position="474"/>
    </location>
</feature>
<accession>A0A0E9NCQ2</accession>
<feature type="transmembrane region" description="Helical" evidence="8">
    <location>
        <begin position="33"/>
        <end position="52"/>
    </location>
</feature>
<feature type="transmembrane region" description="Helical" evidence="8">
    <location>
        <begin position="109"/>
        <end position="126"/>
    </location>
</feature>
<reference evidence="10 11" key="2">
    <citation type="journal article" date="2014" name="J. Gen. Appl. Microbiol.">
        <title>The early diverging ascomycetous budding yeast Saitoella complicata has three histone deacetylases belonging to the Clr6, Hos2, and Rpd3 lineages.</title>
        <authorList>
            <person name="Nishida H."/>
            <person name="Matsumoto T."/>
            <person name="Kondo S."/>
            <person name="Hamamoto M."/>
            <person name="Yoshikawa H."/>
        </authorList>
    </citation>
    <scope>NUCLEOTIDE SEQUENCE [LARGE SCALE GENOMIC DNA]</scope>
    <source>
        <strain evidence="10 11">NRRL Y-17804</strain>
    </source>
</reference>
<keyword evidence="4 8" id="KW-0812">Transmembrane</keyword>
<evidence type="ECO:0000256" key="3">
    <source>
        <dbReference type="ARBA" id="ARBA00022448"/>
    </source>
</evidence>
<evidence type="ECO:0000256" key="6">
    <source>
        <dbReference type="ARBA" id="ARBA00023136"/>
    </source>
</evidence>
<sequence>MVGAPAVTKSTGTEHYNTLQNNVASSWLRDPGLLRLNLGIGFLFASAASNGYDGSLMNGLLVMDTFNRNLGPNISSSLLGLVIAGISLGGLPSFIPASYVTDRVGRKKALGIGSSLMVVGAVVQAFTKGAYAMLATRIVIGIGLGFSQTSAPTLATELAHPKHRGAISALFQATWYWGAIVAASCCMGTLFLDSSWGWRLPCLLQAVFPGLQLVGLALVPESPRWLVSVGREEEARMILTRYHANGSIDDELVRYEYEEIKATIAAEKVGAARSGFLTFFKTSGNRHRLFICVFSGFMINWVGNGIVSYYLAPILRTVGVTNLTAQAGINLGMQVWNAILSAVGAVCAEKFGRRPLWLTSASGMLGAFVVITALSATFAKTQSHAIGAGVVAFLFVFFGFYDIAFTPLSIAYPIEILPFHLRAKGLSINLTVVFAASFFNQYVNPVAFERLEWKLYFVYVGVLCVVIPVIYFTFPETKGRTLEEIAEVFDGKKPQVEEDGRGGADGHGRGEVRMVRSDDKFDIEYEMEPTDLVFRDPGFSKEGIQMETIVPKGCGTKHLETLTVAEFRKDCAMLDRAC</sequence>
<dbReference type="OrthoDB" id="6133115at2759"/>
<dbReference type="EMBL" id="BACD03000007">
    <property type="protein sequence ID" value="GAO47195.1"/>
    <property type="molecule type" value="Genomic_DNA"/>
</dbReference>
<dbReference type="OMA" id="FIPASYF"/>
<name>A0A0E9NCQ2_SAICN</name>
<evidence type="ECO:0000256" key="7">
    <source>
        <dbReference type="RuleBase" id="RU003346"/>
    </source>
</evidence>
<dbReference type="PROSITE" id="PS50850">
    <property type="entry name" value="MFS"/>
    <property type="match status" value="1"/>
</dbReference>
<dbReference type="InterPro" id="IPR036259">
    <property type="entry name" value="MFS_trans_sf"/>
</dbReference>
<dbReference type="GO" id="GO:0005886">
    <property type="term" value="C:plasma membrane"/>
    <property type="evidence" value="ECO:0007669"/>
    <property type="project" value="UniProtKB-ARBA"/>
</dbReference>
<dbReference type="Gene3D" id="1.20.1250.20">
    <property type="entry name" value="MFS general substrate transporter like domains"/>
    <property type="match status" value="1"/>
</dbReference>
<feature type="transmembrane region" description="Helical" evidence="8">
    <location>
        <begin position="355"/>
        <end position="379"/>
    </location>
</feature>
<dbReference type="PANTHER" id="PTHR48022:SF64">
    <property type="entry name" value="MAJOR FACILITATOR SUPERFAMILY (MFS) PROFILE DOMAIN-CONTAINING PROTEIN"/>
    <property type="match status" value="1"/>
</dbReference>
<feature type="transmembrane region" description="Helical" evidence="8">
    <location>
        <begin position="72"/>
        <end position="97"/>
    </location>
</feature>
<dbReference type="InterPro" id="IPR050360">
    <property type="entry name" value="MFS_Sugar_Transporters"/>
</dbReference>
<dbReference type="PANTHER" id="PTHR48022">
    <property type="entry name" value="PLASTIDIC GLUCOSE TRANSPORTER 4"/>
    <property type="match status" value="1"/>
</dbReference>
<feature type="transmembrane region" description="Helical" evidence="8">
    <location>
        <begin position="426"/>
        <end position="443"/>
    </location>
</feature>
<dbReference type="InterPro" id="IPR003663">
    <property type="entry name" value="Sugar/inositol_transpt"/>
</dbReference>
<feature type="transmembrane region" description="Helical" evidence="8">
    <location>
        <begin position="175"/>
        <end position="192"/>
    </location>
</feature>
<proteinExistence type="inferred from homology"/>
<reference evidence="10 11" key="3">
    <citation type="journal article" date="2015" name="Genome Announc.">
        <title>Draft Genome Sequence of the Archiascomycetous Yeast Saitoella complicata.</title>
        <authorList>
            <person name="Yamauchi K."/>
            <person name="Kondo S."/>
            <person name="Hamamoto M."/>
            <person name="Takahashi Y."/>
            <person name="Ogura Y."/>
            <person name="Hayashi T."/>
            <person name="Nishida H."/>
        </authorList>
    </citation>
    <scope>NUCLEOTIDE SEQUENCE [LARGE SCALE GENOMIC DNA]</scope>
    <source>
        <strain evidence="10 11">NRRL Y-17804</strain>
    </source>
</reference>
<evidence type="ECO:0000256" key="4">
    <source>
        <dbReference type="ARBA" id="ARBA00022692"/>
    </source>
</evidence>
<keyword evidence="5 8" id="KW-1133">Transmembrane helix</keyword>
<keyword evidence="3 7" id="KW-0813">Transport</keyword>
<keyword evidence="6 8" id="KW-0472">Membrane</keyword>
<evidence type="ECO:0000256" key="2">
    <source>
        <dbReference type="ARBA" id="ARBA00010992"/>
    </source>
</evidence>
<evidence type="ECO:0000313" key="10">
    <source>
        <dbReference type="EMBL" id="GAO47195.1"/>
    </source>
</evidence>
<feature type="transmembrane region" description="Helical" evidence="8">
    <location>
        <begin position="385"/>
        <end position="405"/>
    </location>
</feature>
<dbReference type="InterPro" id="IPR020846">
    <property type="entry name" value="MFS_dom"/>
</dbReference>
<comment type="similarity">
    <text evidence="2 7">Belongs to the major facilitator superfamily. Sugar transporter (TC 2.A.1.1) family.</text>
</comment>
<dbReference type="PROSITE" id="PS00216">
    <property type="entry name" value="SUGAR_TRANSPORT_1"/>
    <property type="match status" value="1"/>
</dbReference>
<protein>
    <recommendedName>
        <fullName evidence="9">Major facilitator superfamily (MFS) profile domain-containing protein</fullName>
    </recommendedName>
</protein>
<dbReference type="PROSITE" id="PS00217">
    <property type="entry name" value="SUGAR_TRANSPORT_2"/>
    <property type="match status" value="1"/>
</dbReference>
<feature type="transmembrane region" description="Helical" evidence="8">
    <location>
        <begin position="289"/>
        <end position="311"/>
    </location>
</feature>
<dbReference type="NCBIfam" id="TIGR00879">
    <property type="entry name" value="SP"/>
    <property type="match status" value="1"/>
</dbReference>
<dbReference type="RefSeq" id="XP_019026476.1">
    <property type="nucleotide sequence ID" value="XM_019168292.1"/>
</dbReference>
<evidence type="ECO:0000256" key="5">
    <source>
        <dbReference type="ARBA" id="ARBA00022989"/>
    </source>
</evidence>
<evidence type="ECO:0000256" key="1">
    <source>
        <dbReference type="ARBA" id="ARBA00004141"/>
    </source>
</evidence>
<evidence type="ECO:0000313" key="11">
    <source>
        <dbReference type="Proteomes" id="UP000033140"/>
    </source>
</evidence>
<reference evidence="10 11" key="1">
    <citation type="journal article" date="2011" name="J. Gen. Appl. Microbiol.">
        <title>Draft genome sequencing of the enigmatic yeast Saitoella complicata.</title>
        <authorList>
            <person name="Nishida H."/>
            <person name="Hamamoto M."/>
            <person name="Sugiyama J."/>
        </authorList>
    </citation>
    <scope>NUCLEOTIDE SEQUENCE [LARGE SCALE GENOMIC DNA]</scope>
    <source>
        <strain evidence="10 11">NRRL Y-17804</strain>
    </source>
</reference>
<organism evidence="10 11">
    <name type="scientific">Saitoella complicata (strain BCRC 22490 / CBS 7301 / JCM 7358 / NBRC 10748 / NRRL Y-17804)</name>
    <dbReference type="NCBI Taxonomy" id="698492"/>
    <lineage>
        <taxon>Eukaryota</taxon>
        <taxon>Fungi</taxon>
        <taxon>Dikarya</taxon>
        <taxon>Ascomycota</taxon>
        <taxon>Taphrinomycotina</taxon>
        <taxon>Taphrinomycotina incertae sedis</taxon>
        <taxon>Saitoella</taxon>
    </lineage>
</organism>
<dbReference type="SUPFAM" id="SSF103473">
    <property type="entry name" value="MFS general substrate transporter"/>
    <property type="match status" value="1"/>
</dbReference>
<feature type="domain" description="Major facilitator superfamily (MFS) profile" evidence="9">
    <location>
        <begin position="39"/>
        <end position="478"/>
    </location>
</feature>
<comment type="caution">
    <text evidence="10">The sequence shown here is derived from an EMBL/GenBank/DDBJ whole genome shotgun (WGS) entry which is preliminary data.</text>
</comment>
<comment type="subcellular location">
    <subcellularLocation>
        <location evidence="1">Membrane</location>
        <topology evidence="1">Multi-pass membrane protein</topology>
    </subcellularLocation>
</comment>
<dbReference type="GO" id="GO:0005351">
    <property type="term" value="F:carbohydrate:proton symporter activity"/>
    <property type="evidence" value="ECO:0007669"/>
    <property type="project" value="TreeGrafter"/>
</dbReference>
<feature type="transmembrane region" description="Helical" evidence="8">
    <location>
        <begin position="132"/>
        <end position="154"/>
    </location>
</feature>
<gene>
    <name evidence="10" type="ORF">G7K_1405-t1</name>
</gene>
<dbReference type="FunFam" id="1.20.1250.20:FF:000134">
    <property type="entry name" value="MFS sugar transporter protein"/>
    <property type="match status" value="1"/>
</dbReference>
<dbReference type="AlphaFoldDB" id="A0A0E9NCQ2"/>
<dbReference type="InterPro" id="IPR005829">
    <property type="entry name" value="Sugar_transporter_CS"/>
</dbReference>
<evidence type="ECO:0000259" key="9">
    <source>
        <dbReference type="PROSITE" id="PS50850"/>
    </source>
</evidence>
<dbReference type="InterPro" id="IPR005828">
    <property type="entry name" value="MFS_sugar_transport-like"/>
</dbReference>
<evidence type="ECO:0000256" key="8">
    <source>
        <dbReference type="SAM" id="Phobius"/>
    </source>
</evidence>
<dbReference type="STRING" id="698492.A0A0E9NCQ2"/>
<dbReference type="Pfam" id="PF00083">
    <property type="entry name" value="Sugar_tr"/>
    <property type="match status" value="1"/>
</dbReference>